<feature type="region of interest" description="Disordered" evidence="2">
    <location>
        <begin position="92"/>
        <end position="117"/>
    </location>
</feature>
<reference evidence="4 5" key="1">
    <citation type="submission" date="2023-10" db="EMBL/GenBank/DDBJ databases">
        <title>Marine bacteria isolated from horseshoe crab.</title>
        <authorList>
            <person name="Cheng T.H."/>
        </authorList>
    </citation>
    <scope>NUCLEOTIDE SEQUENCE [LARGE SCALE GENOMIC DNA]</scope>
    <source>
        <strain evidence="4 5">HSC6</strain>
    </source>
</reference>
<evidence type="ECO:0000313" key="5">
    <source>
        <dbReference type="Proteomes" id="UP001186452"/>
    </source>
</evidence>
<organism evidence="4 5">
    <name type="scientific">Photobacterium rosenbergii</name>
    <dbReference type="NCBI Taxonomy" id="294936"/>
    <lineage>
        <taxon>Bacteria</taxon>
        <taxon>Pseudomonadati</taxon>
        <taxon>Pseudomonadota</taxon>
        <taxon>Gammaproteobacteria</taxon>
        <taxon>Vibrionales</taxon>
        <taxon>Vibrionaceae</taxon>
        <taxon>Photobacterium</taxon>
    </lineage>
</organism>
<accession>A0ABU3ZFD7</accession>
<proteinExistence type="predicted"/>
<evidence type="ECO:0000256" key="3">
    <source>
        <dbReference type="SAM" id="Phobius"/>
    </source>
</evidence>
<sequence>MNEVISAIHGVKQAVRDHNKTSFGVERNTNSTVKNTKIIADNTSQSNTLLAQIRDLNQSGNDILDNKMVELMAQLDGIGDQIGQGTGDIVQAIKDNPSGGGGSDLDPDEGNGGTDCSKPENANLLICTSLNGTAPSERPDPFKGILDDEDINAIDSDIDGLRNDIKEQLDKFKSELGKVNINESGNVPRIAETITKAGKSFTISNDVWIENANVIKTAVIALASLVAFAIILVRRK</sequence>
<keyword evidence="1" id="KW-0175">Coiled coil</keyword>
<feature type="coiled-coil region" evidence="1">
    <location>
        <begin position="151"/>
        <end position="182"/>
    </location>
</feature>
<evidence type="ECO:0000256" key="2">
    <source>
        <dbReference type="SAM" id="MobiDB-lite"/>
    </source>
</evidence>
<dbReference type="Proteomes" id="UP001186452">
    <property type="component" value="Unassembled WGS sequence"/>
</dbReference>
<feature type="transmembrane region" description="Helical" evidence="3">
    <location>
        <begin position="214"/>
        <end position="233"/>
    </location>
</feature>
<comment type="caution">
    <text evidence="4">The sequence shown here is derived from an EMBL/GenBank/DDBJ whole genome shotgun (WGS) entry which is preliminary data.</text>
</comment>
<gene>
    <name evidence="4" type="ORF">R2X38_07335</name>
</gene>
<keyword evidence="5" id="KW-1185">Reference proteome</keyword>
<protein>
    <submittedName>
        <fullName evidence="4">Uncharacterized protein</fullName>
    </submittedName>
</protein>
<dbReference type="RefSeq" id="WP_317521550.1">
    <property type="nucleotide sequence ID" value="NZ_JAWJZI010000002.1"/>
</dbReference>
<name>A0ABU3ZFD7_9GAMM</name>
<evidence type="ECO:0000256" key="1">
    <source>
        <dbReference type="SAM" id="Coils"/>
    </source>
</evidence>
<keyword evidence="3" id="KW-1133">Transmembrane helix</keyword>
<keyword evidence="3" id="KW-0472">Membrane</keyword>
<keyword evidence="3" id="KW-0812">Transmembrane</keyword>
<dbReference type="EMBL" id="JAWJZI010000002">
    <property type="protein sequence ID" value="MDV5168810.1"/>
    <property type="molecule type" value="Genomic_DNA"/>
</dbReference>
<evidence type="ECO:0000313" key="4">
    <source>
        <dbReference type="EMBL" id="MDV5168810.1"/>
    </source>
</evidence>